<accession>A0A0S3PQY4</accession>
<dbReference type="OrthoDB" id="287318at2"/>
<dbReference type="InterPro" id="IPR000305">
    <property type="entry name" value="GIY-YIG_endonuc"/>
</dbReference>
<comment type="similarity">
    <text evidence="1">Belongs to the UPF0213 family.</text>
</comment>
<dbReference type="CDD" id="cd10448">
    <property type="entry name" value="GIY-YIG_unchar_3"/>
    <property type="match status" value="1"/>
</dbReference>
<dbReference type="PANTHER" id="PTHR34477:SF5">
    <property type="entry name" value="BSL5627 PROTEIN"/>
    <property type="match status" value="1"/>
</dbReference>
<dbReference type="SUPFAM" id="SSF82771">
    <property type="entry name" value="GIY-YIG endonuclease"/>
    <property type="match status" value="1"/>
</dbReference>
<dbReference type="EMBL" id="AP014946">
    <property type="protein sequence ID" value="BAT58351.1"/>
    <property type="molecule type" value="Genomic_DNA"/>
</dbReference>
<sequence length="95" mass="11387">MGGWVYFMSNGRDGILYVGVMSDLIRRVYEHREGLRKGFSKQYGLKRLVYFERHDDIRDAIQRETRIKKWPRAWKVRLIHASNPNWDDLFDTIAA</sequence>
<reference evidence="3 4" key="1">
    <citation type="submission" date="2015-08" db="EMBL/GenBank/DDBJ databases">
        <title>Investigation of the bacterial diversity of lava forest soil.</title>
        <authorList>
            <person name="Lee J.S."/>
        </authorList>
    </citation>
    <scope>NUCLEOTIDE SEQUENCE [LARGE SCALE GENOMIC DNA]</scope>
    <source>
        <strain evidence="3 4">GJW-30</strain>
    </source>
</reference>
<dbReference type="PROSITE" id="PS50164">
    <property type="entry name" value="GIY_YIG"/>
    <property type="match status" value="1"/>
</dbReference>
<evidence type="ECO:0000256" key="1">
    <source>
        <dbReference type="ARBA" id="ARBA00007435"/>
    </source>
</evidence>
<dbReference type="Pfam" id="PF01541">
    <property type="entry name" value="GIY-YIG"/>
    <property type="match status" value="1"/>
</dbReference>
<dbReference type="KEGG" id="vgo:GJW-30_1_00875"/>
<dbReference type="AlphaFoldDB" id="A0A0S3PQY4"/>
<organism evidence="3 4">
    <name type="scientific">Variibacter gotjawalensis</name>
    <dbReference type="NCBI Taxonomy" id="1333996"/>
    <lineage>
        <taxon>Bacteria</taxon>
        <taxon>Pseudomonadati</taxon>
        <taxon>Pseudomonadota</taxon>
        <taxon>Alphaproteobacteria</taxon>
        <taxon>Hyphomicrobiales</taxon>
        <taxon>Nitrobacteraceae</taxon>
        <taxon>Variibacter</taxon>
    </lineage>
</organism>
<gene>
    <name evidence="3" type="ORF">GJW-30_1_00875</name>
</gene>
<dbReference type="InterPro" id="IPR035901">
    <property type="entry name" value="GIY-YIG_endonuc_sf"/>
</dbReference>
<dbReference type="SMART" id="SM00465">
    <property type="entry name" value="GIYc"/>
    <property type="match status" value="1"/>
</dbReference>
<dbReference type="InterPro" id="IPR050190">
    <property type="entry name" value="UPF0213_domain"/>
</dbReference>
<dbReference type="PANTHER" id="PTHR34477">
    <property type="entry name" value="UPF0213 PROTEIN YHBQ"/>
    <property type="match status" value="1"/>
</dbReference>
<dbReference type="Proteomes" id="UP000236884">
    <property type="component" value="Chromosome"/>
</dbReference>
<evidence type="ECO:0000259" key="2">
    <source>
        <dbReference type="PROSITE" id="PS50164"/>
    </source>
</evidence>
<dbReference type="Gene3D" id="3.40.1440.10">
    <property type="entry name" value="GIY-YIG endonuclease"/>
    <property type="match status" value="1"/>
</dbReference>
<name>A0A0S3PQY4_9BRAD</name>
<protein>
    <submittedName>
        <fullName evidence="3">GIY-YIG nuclease superfamily protein</fullName>
    </submittedName>
</protein>
<keyword evidence="4" id="KW-1185">Reference proteome</keyword>
<evidence type="ECO:0000313" key="4">
    <source>
        <dbReference type="Proteomes" id="UP000236884"/>
    </source>
</evidence>
<evidence type="ECO:0000313" key="3">
    <source>
        <dbReference type="EMBL" id="BAT58351.1"/>
    </source>
</evidence>
<feature type="domain" description="GIY-YIG" evidence="2">
    <location>
        <begin position="1"/>
        <end position="77"/>
    </location>
</feature>
<proteinExistence type="inferred from homology"/>